<organism evidence="1 2">
    <name type="scientific">Schistosoma mattheei</name>
    <dbReference type="NCBI Taxonomy" id="31246"/>
    <lineage>
        <taxon>Eukaryota</taxon>
        <taxon>Metazoa</taxon>
        <taxon>Spiralia</taxon>
        <taxon>Lophotrochozoa</taxon>
        <taxon>Platyhelminthes</taxon>
        <taxon>Trematoda</taxon>
        <taxon>Digenea</taxon>
        <taxon>Strigeidida</taxon>
        <taxon>Schistosomatoidea</taxon>
        <taxon>Schistosomatidae</taxon>
        <taxon>Schistosoma</taxon>
    </lineage>
</organism>
<dbReference type="EMBL" id="UZAL01045298">
    <property type="protein sequence ID" value="VDP83313.1"/>
    <property type="molecule type" value="Genomic_DNA"/>
</dbReference>
<sequence length="177" mass="20368">MRTVAKCYENELDRRKSAEQSFSYAIVNITDWLDEAERLFQTDVSFDFEEQLPNTEVIQDKLIANEEFLRKTQTAGQACLVELNRSYDRLVELFSGNEEDMVENSANPIIQPDEVKARLREQLDNTNKILNDEEFRMTSGEHLASILSDHEVTQSLIFLVFFLTNPPINGKNVMGAN</sequence>
<protein>
    <submittedName>
        <fullName evidence="1">Uncharacterized protein</fullName>
    </submittedName>
</protein>
<dbReference type="AlphaFoldDB" id="A0A183Q2C8"/>
<accession>A0A183Q2C8</accession>
<proteinExistence type="predicted"/>
<dbReference type="STRING" id="31246.A0A183Q2C8"/>
<reference evidence="1 2" key="1">
    <citation type="submission" date="2018-11" db="EMBL/GenBank/DDBJ databases">
        <authorList>
            <consortium name="Pathogen Informatics"/>
        </authorList>
    </citation>
    <scope>NUCLEOTIDE SEQUENCE [LARGE SCALE GENOMIC DNA]</scope>
    <source>
        <strain>Denwood</strain>
        <strain evidence="2">Zambia</strain>
    </source>
</reference>
<evidence type="ECO:0000313" key="2">
    <source>
        <dbReference type="Proteomes" id="UP000269396"/>
    </source>
</evidence>
<name>A0A183Q2C8_9TREM</name>
<dbReference type="Proteomes" id="UP000269396">
    <property type="component" value="Unassembled WGS sequence"/>
</dbReference>
<gene>
    <name evidence="1" type="ORF">SMTD_LOCUS20764</name>
</gene>
<keyword evidence="2" id="KW-1185">Reference proteome</keyword>
<evidence type="ECO:0000313" key="1">
    <source>
        <dbReference type="EMBL" id="VDP83313.1"/>
    </source>
</evidence>